<feature type="region of interest" description="Disordered" evidence="1">
    <location>
        <begin position="169"/>
        <end position="221"/>
    </location>
</feature>
<evidence type="ECO:0000259" key="2">
    <source>
        <dbReference type="PROSITE" id="PS50090"/>
    </source>
</evidence>
<feature type="compositionally biased region" description="Basic and acidic residues" evidence="1">
    <location>
        <begin position="204"/>
        <end position="216"/>
    </location>
</feature>
<proteinExistence type="predicted"/>
<dbReference type="InterPro" id="IPR001005">
    <property type="entry name" value="SANT/Myb"/>
</dbReference>
<dbReference type="SUPFAM" id="SSF46689">
    <property type="entry name" value="Homeodomain-like"/>
    <property type="match status" value="1"/>
</dbReference>
<feature type="region of interest" description="Disordered" evidence="1">
    <location>
        <begin position="477"/>
        <end position="497"/>
    </location>
</feature>
<dbReference type="CDD" id="cd11660">
    <property type="entry name" value="SANT_TRF"/>
    <property type="match status" value="1"/>
</dbReference>
<dbReference type="PANTHER" id="PTHR47863:SF4">
    <property type="entry name" value="RING_FYVE_PHD ZINC FINGER SUPERFAMILY PROTEIN"/>
    <property type="match status" value="1"/>
</dbReference>
<feature type="compositionally biased region" description="Acidic residues" evidence="1">
    <location>
        <begin position="536"/>
        <end position="545"/>
    </location>
</feature>
<evidence type="ECO:0000313" key="4">
    <source>
        <dbReference type="Proteomes" id="UP000306102"/>
    </source>
</evidence>
<name>A0A4S4EQL6_CAMSN</name>
<keyword evidence="4" id="KW-1185">Reference proteome</keyword>
<evidence type="ECO:0000313" key="3">
    <source>
        <dbReference type="EMBL" id="THG19063.1"/>
    </source>
</evidence>
<feature type="compositionally biased region" description="Basic and acidic residues" evidence="1">
    <location>
        <begin position="481"/>
        <end position="497"/>
    </location>
</feature>
<dbReference type="InterPro" id="IPR009057">
    <property type="entry name" value="Homeodomain-like_sf"/>
</dbReference>
<feature type="domain" description="Myb-like" evidence="2">
    <location>
        <begin position="570"/>
        <end position="631"/>
    </location>
</feature>
<evidence type="ECO:0000256" key="1">
    <source>
        <dbReference type="SAM" id="MobiDB-lite"/>
    </source>
</evidence>
<dbReference type="Proteomes" id="UP000306102">
    <property type="component" value="Unassembled WGS sequence"/>
</dbReference>
<dbReference type="PANTHER" id="PTHR47863">
    <property type="entry name" value="RING/FYVE/PHD ZINC FINGER SUPERFAMILY PROTEIN"/>
    <property type="match status" value="1"/>
</dbReference>
<dbReference type="AlphaFoldDB" id="A0A4S4EQL6"/>
<feature type="compositionally biased region" description="Basic and acidic residues" evidence="1">
    <location>
        <begin position="102"/>
        <end position="122"/>
    </location>
</feature>
<feature type="region of interest" description="Disordered" evidence="1">
    <location>
        <begin position="522"/>
        <end position="558"/>
    </location>
</feature>
<dbReference type="PROSITE" id="PS50090">
    <property type="entry name" value="MYB_LIKE"/>
    <property type="match status" value="1"/>
</dbReference>
<feature type="compositionally biased region" description="Basic and acidic residues" evidence="1">
    <location>
        <begin position="178"/>
        <end position="192"/>
    </location>
</feature>
<organism evidence="3 4">
    <name type="scientific">Camellia sinensis var. sinensis</name>
    <name type="common">China tea</name>
    <dbReference type="NCBI Taxonomy" id="542762"/>
    <lineage>
        <taxon>Eukaryota</taxon>
        <taxon>Viridiplantae</taxon>
        <taxon>Streptophyta</taxon>
        <taxon>Embryophyta</taxon>
        <taxon>Tracheophyta</taxon>
        <taxon>Spermatophyta</taxon>
        <taxon>Magnoliopsida</taxon>
        <taxon>eudicotyledons</taxon>
        <taxon>Gunneridae</taxon>
        <taxon>Pentapetalae</taxon>
        <taxon>asterids</taxon>
        <taxon>Ericales</taxon>
        <taxon>Theaceae</taxon>
        <taxon>Camellia</taxon>
    </lineage>
</organism>
<protein>
    <recommendedName>
        <fullName evidence="2">Myb-like domain-containing protein</fullName>
    </recommendedName>
</protein>
<sequence>MDGPEMLKWDVQNFIKHKRACFPKTTLQQLKDAILEGNHRILASLKEKSGLSIGNQSENRITVDDDDLNAAVPGRLEKSSDSATMEAGGNLTAPTAENLDGLLREDSPNRDLLPSKRDRSDLDTENQSAKSNEDLINMDNGCDPHLHNGKKLKRDAACTSEAVGQKSVPIIGNELSEDSSRRDGENTVREGSELAILSQVGGSEENRFSENNHDQRTNPQISCNNDTVPLGTSGDGPDCGLPVNGAKDDGKDCAEMGTSNAAPPDETHQSICVDEARDKCEKAQLYTSNGVLNDGSFQNYFPDSAKDDMVHNPIQEMSSDSDGYQDEKVDVAMEKRTFLNSQGTFSVDSLATADCTELTLCMKCNEGGQLLYFEVKKKASLARKDLAAFIGLENGHRANKLCKRFLRSEQNQLRRDDNVNGNNQTNYNGNHVDEVNSSQYRENVEAKQQAEPSVSGFNGNLSCREGGVTVNDGTLAETQQIDERSGSKLHEDNPSCRDAEIVDVTKILAGDGKQQEVLQQPITDSTQKAACPPNADAEESSEEENDKTSSNYSRSLRRKEKKYTYPAIPQLRQKKLPWTAAEEVILKEGVNRFSSVQDRTIPWKRILEFGVDVFQKGRTSIDLKDKWRNIYKGSPKSNPKSK</sequence>
<reference evidence="3 4" key="1">
    <citation type="journal article" date="2018" name="Proc. Natl. Acad. Sci. U.S.A.">
        <title>Draft genome sequence of Camellia sinensis var. sinensis provides insights into the evolution of the tea genome and tea quality.</title>
        <authorList>
            <person name="Wei C."/>
            <person name="Yang H."/>
            <person name="Wang S."/>
            <person name="Zhao J."/>
            <person name="Liu C."/>
            <person name="Gao L."/>
            <person name="Xia E."/>
            <person name="Lu Y."/>
            <person name="Tai Y."/>
            <person name="She G."/>
            <person name="Sun J."/>
            <person name="Cao H."/>
            <person name="Tong W."/>
            <person name="Gao Q."/>
            <person name="Li Y."/>
            <person name="Deng W."/>
            <person name="Jiang X."/>
            <person name="Wang W."/>
            <person name="Chen Q."/>
            <person name="Zhang S."/>
            <person name="Li H."/>
            <person name="Wu J."/>
            <person name="Wang P."/>
            <person name="Li P."/>
            <person name="Shi C."/>
            <person name="Zheng F."/>
            <person name="Jian J."/>
            <person name="Huang B."/>
            <person name="Shan D."/>
            <person name="Shi M."/>
            <person name="Fang C."/>
            <person name="Yue Y."/>
            <person name="Li F."/>
            <person name="Li D."/>
            <person name="Wei S."/>
            <person name="Han B."/>
            <person name="Jiang C."/>
            <person name="Yin Y."/>
            <person name="Xia T."/>
            <person name="Zhang Z."/>
            <person name="Bennetzen J.L."/>
            <person name="Zhao S."/>
            <person name="Wan X."/>
        </authorList>
    </citation>
    <scope>NUCLEOTIDE SEQUENCE [LARGE SCALE GENOMIC DNA]</scope>
    <source>
        <strain evidence="4">cv. Shuchazao</strain>
        <tissue evidence="3">Leaf</tissue>
    </source>
</reference>
<gene>
    <name evidence="3" type="ORF">TEA_025282</name>
</gene>
<dbReference type="EMBL" id="SDRB02002646">
    <property type="protein sequence ID" value="THG19063.1"/>
    <property type="molecule type" value="Genomic_DNA"/>
</dbReference>
<comment type="caution">
    <text evidence="3">The sequence shown here is derived from an EMBL/GenBank/DDBJ whole genome shotgun (WGS) entry which is preliminary data.</text>
</comment>
<feature type="region of interest" description="Disordered" evidence="1">
    <location>
        <begin position="101"/>
        <end position="148"/>
    </location>
</feature>
<dbReference type="Gene3D" id="1.10.10.60">
    <property type="entry name" value="Homeodomain-like"/>
    <property type="match status" value="1"/>
</dbReference>
<accession>A0A4S4EQL6</accession>